<dbReference type="RefSeq" id="WP_160486957.1">
    <property type="nucleotide sequence ID" value="NZ_WUBR01000004.1"/>
</dbReference>
<organism evidence="8 9">
    <name type="scientific">Aurantiacibacter rhizosphaerae</name>
    <dbReference type="NCBI Taxonomy" id="2691582"/>
    <lineage>
        <taxon>Bacteria</taxon>
        <taxon>Pseudomonadati</taxon>
        <taxon>Pseudomonadota</taxon>
        <taxon>Alphaproteobacteria</taxon>
        <taxon>Sphingomonadales</taxon>
        <taxon>Erythrobacteraceae</taxon>
        <taxon>Aurantiacibacter</taxon>
    </lineage>
</organism>
<dbReference type="InterPro" id="IPR040442">
    <property type="entry name" value="Pyrv_kinase-like_dom_sf"/>
</dbReference>
<gene>
    <name evidence="8" type="ORF">GRF63_15375</name>
</gene>
<reference evidence="8 9" key="1">
    <citation type="submission" date="2019-12" db="EMBL/GenBank/DDBJ databases">
        <authorList>
            <person name="Lee S.D."/>
        </authorList>
    </citation>
    <scope>NUCLEOTIDE SEQUENCE [LARGE SCALE GENOMIC DNA]</scope>
    <source>
        <strain evidence="8 9">GH3-10</strain>
    </source>
</reference>
<sequence length="298" mass="31093">MTGGTFRSLLFAPGDSEKKLAKAAEAGADVMILDLEDSVAPGRKAEGREITAAFLQAHAPGNRQCRYCVRINALDSAAALQDLAAVVPFQPDLIMLPKANGPLDVARLSNYLDALEAARGGDGVKAGIIPVATETAAAPFTLGDYAGAGLERLAALTWGAEDLSTALGATTNLGADGQWALTFRLVRSLTLMAARAAGVAAIETLYVDYRNDDGLRSTSLSAYAEGFDGRIAIHPAQVAGINESFTPSASQIEEARRVVQAFATAGDTGTVGLDGKMLDLPHLEQARRLLANADKDLP</sequence>
<evidence type="ECO:0000256" key="5">
    <source>
        <dbReference type="PIRSR" id="PIRSR015582-1"/>
    </source>
</evidence>
<feature type="binding site" evidence="5">
    <location>
        <position position="70"/>
    </location>
    <ligand>
        <name>substrate</name>
    </ligand>
</feature>
<dbReference type="PANTHER" id="PTHR32308">
    <property type="entry name" value="LYASE BETA SUBUNIT, PUTATIVE (AFU_ORTHOLOGUE AFUA_4G13030)-RELATED"/>
    <property type="match status" value="1"/>
</dbReference>
<dbReference type="PANTHER" id="PTHR32308:SF0">
    <property type="entry name" value="HPCH_HPAI ALDOLASE_CITRATE LYASE DOMAIN-CONTAINING PROTEIN"/>
    <property type="match status" value="1"/>
</dbReference>
<evidence type="ECO:0000259" key="7">
    <source>
        <dbReference type="Pfam" id="PF03328"/>
    </source>
</evidence>
<keyword evidence="9" id="KW-1185">Reference proteome</keyword>
<comment type="similarity">
    <text evidence="2">Belongs to the HpcH/HpaI aldolase family.</text>
</comment>
<keyword evidence="8" id="KW-0456">Lyase</keyword>
<keyword evidence="3 6" id="KW-0479">Metal-binding</keyword>
<evidence type="ECO:0000256" key="6">
    <source>
        <dbReference type="PIRSR" id="PIRSR015582-2"/>
    </source>
</evidence>
<reference evidence="8 9" key="2">
    <citation type="submission" date="2020-02" db="EMBL/GenBank/DDBJ databases">
        <title>Erythrobacter dongmakensis sp. nov., isolated from a tidal mudflat.</title>
        <authorList>
            <person name="Kim I.S."/>
        </authorList>
    </citation>
    <scope>NUCLEOTIDE SEQUENCE [LARGE SCALE GENOMIC DNA]</scope>
    <source>
        <strain evidence="8 9">GH3-10</strain>
    </source>
</reference>
<name>A0A844XI93_9SPHN</name>
<feature type="domain" description="HpcH/HpaI aldolase/citrate lyase" evidence="7">
    <location>
        <begin position="7"/>
        <end position="235"/>
    </location>
</feature>
<dbReference type="InterPro" id="IPR015813">
    <property type="entry name" value="Pyrv/PenolPyrv_kinase-like_dom"/>
</dbReference>
<dbReference type="EMBL" id="WUBR01000004">
    <property type="protein sequence ID" value="MWV29285.1"/>
    <property type="molecule type" value="Genomic_DNA"/>
</dbReference>
<comment type="caution">
    <text evidence="8">The sequence shown here is derived from an EMBL/GenBank/DDBJ whole genome shotgun (WGS) entry which is preliminary data.</text>
</comment>
<dbReference type="SUPFAM" id="SSF51621">
    <property type="entry name" value="Phosphoenolpyruvate/pyruvate domain"/>
    <property type="match status" value="1"/>
</dbReference>
<evidence type="ECO:0000313" key="8">
    <source>
        <dbReference type="EMBL" id="MWV29285.1"/>
    </source>
</evidence>
<dbReference type="PIRSF" id="PIRSF015582">
    <property type="entry name" value="Cit_lyase_B"/>
    <property type="match status" value="1"/>
</dbReference>
<dbReference type="InterPro" id="IPR005000">
    <property type="entry name" value="Aldolase/citrate-lyase_domain"/>
</dbReference>
<dbReference type="GO" id="GO:0006107">
    <property type="term" value="P:oxaloacetate metabolic process"/>
    <property type="evidence" value="ECO:0007669"/>
    <property type="project" value="TreeGrafter"/>
</dbReference>
<dbReference type="InterPro" id="IPR011206">
    <property type="entry name" value="Citrate_lyase_beta/mcl1/mcl2"/>
</dbReference>
<protein>
    <submittedName>
        <fullName evidence="8">CoA ester lyase</fullName>
    </submittedName>
</protein>
<dbReference type="AlphaFoldDB" id="A0A844XI93"/>
<proteinExistence type="inferred from homology"/>
<evidence type="ECO:0000256" key="2">
    <source>
        <dbReference type="ARBA" id="ARBA00005568"/>
    </source>
</evidence>
<feature type="binding site" evidence="6">
    <location>
        <position position="162"/>
    </location>
    <ligand>
        <name>Mg(2+)</name>
        <dbReference type="ChEBI" id="CHEBI:18420"/>
    </ligand>
</feature>
<evidence type="ECO:0000313" key="9">
    <source>
        <dbReference type="Proteomes" id="UP000461409"/>
    </source>
</evidence>
<dbReference type="Gene3D" id="3.20.20.60">
    <property type="entry name" value="Phosphoenolpyruvate-binding domains"/>
    <property type="match status" value="1"/>
</dbReference>
<feature type="binding site" evidence="5">
    <location>
        <position position="134"/>
    </location>
    <ligand>
        <name>substrate</name>
    </ligand>
</feature>
<dbReference type="GO" id="GO:0000287">
    <property type="term" value="F:magnesium ion binding"/>
    <property type="evidence" value="ECO:0007669"/>
    <property type="project" value="TreeGrafter"/>
</dbReference>
<evidence type="ECO:0000256" key="1">
    <source>
        <dbReference type="ARBA" id="ARBA00001946"/>
    </source>
</evidence>
<feature type="binding site" evidence="6">
    <location>
        <position position="134"/>
    </location>
    <ligand>
        <name>Mg(2+)</name>
        <dbReference type="ChEBI" id="CHEBI:18420"/>
    </ligand>
</feature>
<dbReference type="Proteomes" id="UP000461409">
    <property type="component" value="Unassembled WGS sequence"/>
</dbReference>
<comment type="cofactor">
    <cofactor evidence="1">
        <name>Mg(2+)</name>
        <dbReference type="ChEBI" id="CHEBI:18420"/>
    </cofactor>
</comment>
<accession>A0A844XI93</accession>
<evidence type="ECO:0000256" key="4">
    <source>
        <dbReference type="ARBA" id="ARBA00022842"/>
    </source>
</evidence>
<dbReference type="Pfam" id="PF03328">
    <property type="entry name" value="HpcH_HpaI"/>
    <property type="match status" value="1"/>
</dbReference>
<evidence type="ECO:0000256" key="3">
    <source>
        <dbReference type="ARBA" id="ARBA00022723"/>
    </source>
</evidence>
<dbReference type="GO" id="GO:0016829">
    <property type="term" value="F:lyase activity"/>
    <property type="evidence" value="ECO:0007669"/>
    <property type="project" value="UniProtKB-KW"/>
</dbReference>
<keyword evidence="4 6" id="KW-0460">Magnesium</keyword>